<sequence>MCRFKLDYLRDIFWPAATSSNKVAFLKVIDEIKQTSLEAHAYLSKISLETWAVHAFDTICKTDHNTNNVVEAFNGWMNKNRTLPMLTMIEKVIWKFMKLIQDRYEATMSWESNIPPAINRKLQKPNINGYFDPLRCGEYEFEARASPRKRDNDEDYVNDYLKKAAYLRTYSNNIHAISDKNLWLNENFETILPPIRKMGVGKPRLSRRRGSTEPKKVQRSVGFKCGICKEVGHNSRTCKNTSTTERQRRRNGEKCQEAVSEMPQHHVTGNQWFREDGEATLEAKISIEHLELYKDIGLQDNGAGLKGPTDNSNDAVGNKQVATDRFMLEHFCK</sequence>
<organism evidence="1 2">
    <name type="scientific">Acer negundo</name>
    <name type="common">Box elder</name>
    <dbReference type="NCBI Taxonomy" id="4023"/>
    <lineage>
        <taxon>Eukaryota</taxon>
        <taxon>Viridiplantae</taxon>
        <taxon>Streptophyta</taxon>
        <taxon>Embryophyta</taxon>
        <taxon>Tracheophyta</taxon>
        <taxon>Spermatophyta</taxon>
        <taxon>Magnoliopsida</taxon>
        <taxon>eudicotyledons</taxon>
        <taxon>Gunneridae</taxon>
        <taxon>Pentapetalae</taxon>
        <taxon>rosids</taxon>
        <taxon>malvids</taxon>
        <taxon>Sapindales</taxon>
        <taxon>Sapindaceae</taxon>
        <taxon>Hippocastanoideae</taxon>
        <taxon>Acereae</taxon>
        <taxon>Acer</taxon>
    </lineage>
</organism>
<keyword evidence="2" id="KW-1185">Reference proteome</keyword>
<accession>A0AAD5ICD7</accession>
<dbReference type="Proteomes" id="UP001064489">
    <property type="component" value="Chromosome 12"/>
</dbReference>
<reference evidence="1" key="1">
    <citation type="journal article" date="2022" name="Plant J.">
        <title>Strategies of tolerance reflected in two North American maple genomes.</title>
        <authorList>
            <person name="McEvoy S.L."/>
            <person name="Sezen U.U."/>
            <person name="Trouern-Trend A."/>
            <person name="McMahon S.M."/>
            <person name="Schaberg P.G."/>
            <person name="Yang J."/>
            <person name="Wegrzyn J.L."/>
            <person name="Swenson N.G."/>
        </authorList>
    </citation>
    <scope>NUCLEOTIDE SEQUENCE</scope>
    <source>
        <strain evidence="1">91603</strain>
    </source>
</reference>
<gene>
    <name evidence="1" type="ORF">LWI28_011389</name>
</gene>
<evidence type="ECO:0000313" key="2">
    <source>
        <dbReference type="Proteomes" id="UP001064489"/>
    </source>
</evidence>
<name>A0AAD5ICD7_ACENE</name>
<dbReference type="EMBL" id="JAJSOW010000107">
    <property type="protein sequence ID" value="KAI9156739.1"/>
    <property type="molecule type" value="Genomic_DNA"/>
</dbReference>
<evidence type="ECO:0000313" key="1">
    <source>
        <dbReference type="EMBL" id="KAI9156739.1"/>
    </source>
</evidence>
<reference evidence="1" key="2">
    <citation type="submission" date="2023-02" db="EMBL/GenBank/DDBJ databases">
        <authorList>
            <person name="Swenson N.G."/>
            <person name="Wegrzyn J.L."/>
            <person name="Mcevoy S.L."/>
        </authorList>
    </citation>
    <scope>NUCLEOTIDE SEQUENCE</scope>
    <source>
        <strain evidence="1">91603</strain>
        <tissue evidence="1">Leaf</tissue>
    </source>
</reference>
<protein>
    <submittedName>
        <fullName evidence="1">Uncharacterized protein</fullName>
    </submittedName>
</protein>
<dbReference type="PANTHER" id="PTHR31973">
    <property type="entry name" value="POLYPROTEIN, PUTATIVE-RELATED"/>
    <property type="match status" value="1"/>
</dbReference>
<comment type="caution">
    <text evidence="1">The sequence shown here is derived from an EMBL/GenBank/DDBJ whole genome shotgun (WGS) entry which is preliminary data.</text>
</comment>
<proteinExistence type="predicted"/>
<dbReference type="PANTHER" id="PTHR31973:SF187">
    <property type="entry name" value="MUTATOR TRANSPOSASE MUDRA PROTEIN"/>
    <property type="match status" value="1"/>
</dbReference>
<dbReference type="AlphaFoldDB" id="A0AAD5ICD7"/>